<dbReference type="SUPFAM" id="SSF48498">
    <property type="entry name" value="Tetracyclin repressor-like, C-terminal domain"/>
    <property type="match status" value="1"/>
</dbReference>
<evidence type="ECO:0000259" key="3">
    <source>
        <dbReference type="PROSITE" id="PS50977"/>
    </source>
</evidence>
<dbReference type="InterPro" id="IPR050109">
    <property type="entry name" value="HTH-type_TetR-like_transc_reg"/>
</dbReference>
<dbReference type="Pfam" id="PF00440">
    <property type="entry name" value="TetR_N"/>
    <property type="match status" value="1"/>
</dbReference>
<dbReference type="KEGG" id="lmoi:VV02_19990"/>
<dbReference type="PANTHER" id="PTHR30055">
    <property type="entry name" value="HTH-TYPE TRANSCRIPTIONAL REGULATOR RUTR"/>
    <property type="match status" value="1"/>
</dbReference>
<evidence type="ECO:0000313" key="5">
    <source>
        <dbReference type="Proteomes" id="UP000066480"/>
    </source>
</evidence>
<accession>A0A0K1JLJ2</accession>
<dbReference type="PROSITE" id="PS50977">
    <property type="entry name" value="HTH_TETR_2"/>
    <property type="match status" value="1"/>
</dbReference>
<dbReference type="InterPro" id="IPR041678">
    <property type="entry name" value="TetR_C_16"/>
</dbReference>
<evidence type="ECO:0000256" key="2">
    <source>
        <dbReference type="PROSITE-ProRule" id="PRU00335"/>
    </source>
</evidence>
<dbReference type="RefSeq" id="WP_052594375.1">
    <property type="nucleotide sequence ID" value="NZ_CP011112.1"/>
</dbReference>
<dbReference type="InterPro" id="IPR009057">
    <property type="entry name" value="Homeodomain-like_sf"/>
</dbReference>
<dbReference type="OrthoDB" id="3210235at2"/>
<dbReference type="Pfam" id="PF17920">
    <property type="entry name" value="TetR_C_16"/>
    <property type="match status" value="1"/>
</dbReference>
<dbReference type="PRINTS" id="PR00455">
    <property type="entry name" value="HTHTETR"/>
</dbReference>
<name>A0A0K1JLJ2_9MICO</name>
<dbReference type="Gene3D" id="1.10.357.10">
    <property type="entry name" value="Tetracycline Repressor, domain 2"/>
    <property type="match status" value="1"/>
</dbReference>
<protein>
    <submittedName>
        <fullName evidence="4">TetR family transcriptional regulator</fullName>
    </submittedName>
</protein>
<dbReference type="GO" id="GO:0000976">
    <property type="term" value="F:transcription cis-regulatory region binding"/>
    <property type="evidence" value="ECO:0007669"/>
    <property type="project" value="TreeGrafter"/>
</dbReference>
<feature type="domain" description="HTH tetR-type" evidence="3">
    <location>
        <begin position="15"/>
        <end position="75"/>
    </location>
</feature>
<organism evidence="4 5">
    <name type="scientific">Luteipulveratus mongoliensis</name>
    <dbReference type="NCBI Taxonomy" id="571913"/>
    <lineage>
        <taxon>Bacteria</taxon>
        <taxon>Bacillati</taxon>
        <taxon>Actinomycetota</taxon>
        <taxon>Actinomycetes</taxon>
        <taxon>Micrococcales</taxon>
        <taxon>Dermacoccaceae</taxon>
        <taxon>Luteipulveratus</taxon>
    </lineage>
</organism>
<evidence type="ECO:0000313" key="4">
    <source>
        <dbReference type="EMBL" id="AKU17594.1"/>
    </source>
</evidence>
<sequence length="207" mass="22042">MTEAGGRTGRRTGKSDTRAQILDSARKLFSSNGFAQTSMRSVATDAGVDVALISHYFGNKRGLFLEVVELPVDPVTVLAPLAEVPIAELGVTMLRQILTVWDSPAGPAAVAAFRTAMAGGEDTMLREFMLNIVLTPLRDRIEDQVEDVDTRLSLVASQIAGLLVVRKVIGVEPIASMPVEDVVRQVGPNVQRYLTGDLGSPGGSSPL</sequence>
<keyword evidence="5" id="KW-1185">Reference proteome</keyword>
<feature type="DNA-binding region" description="H-T-H motif" evidence="2">
    <location>
        <begin position="38"/>
        <end position="57"/>
    </location>
</feature>
<dbReference type="EMBL" id="CP011112">
    <property type="protein sequence ID" value="AKU17594.1"/>
    <property type="molecule type" value="Genomic_DNA"/>
</dbReference>
<dbReference type="InterPro" id="IPR001647">
    <property type="entry name" value="HTH_TetR"/>
</dbReference>
<keyword evidence="1 2" id="KW-0238">DNA-binding</keyword>
<dbReference type="Gene3D" id="1.10.10.60">
    <property type="entry name" value="Homeodomain-like"/>
    <property type="match status" value="1"/>
</dbReference>
<dbReference type="InterPro" id="IPR036271">
    <property type="entry name" value="Tet_transcr_reg_TetR-rel_C_sf"/>
</dbReference>
<evidence type="ECO:0000256" key="1">
    <source>
        <dbReference type="ARBA" id="ARBA00023125"/>
    </source>
</evidence>
<proteinExistence type="predicted"/>
<dbReference type="Proteomes" id="UP000066480">
    <property type="component" value="Chromosome"/>
</dbReference>
<dbReference type="PANTHER" id="PTHR30055:SF235">
    <property type="entry name" value="TRANSCRIPTIONAL REGULATORY PROTEIN"/>
    <property type="match status" value="1"/>
</dbReference>
<dbReference type="GO" id="GO:0003700">
    <property type="term" value="F:DNA-binding transcription factor activity"/>
    <property type="evidence" value="ECO:0007669"/>
    <property type="project" value="TreeGrafter"/>
</dbReference>
<dbReference type="STRING" id="571913.VV02_19990"/>
<gene>
    <name evidence="4" type="ORF">VV02_19990</name>
</gene>
<reference evidence="4 5" key="1">
    <citation type="submission" date="2015-03" db="EMBL/GenBank/DDBJ databases">
        <title>Luteipulveratus halotolerans sp. nov., a novel actinobacterium (Dermacoccaceae) from Sarawak, Malaysia.</title>
        <authorList>
            <person name="Juboi H."/>
            <person name="Basik A."/>
            <person name="Shamsul S.S."/>
            <person name="Arnold P."/>
            <person name="Schmitt E.K."/>
            <person name="Sanglier J.-J."/>
            <person name="Yeo T."/>
        </authorList>
    </citation>
    <scope>NUCLEOTIDE SEQUENCE [LARGE SCALE GENOMIC DNA]</scope>
    <source>
        <strain evidence="4 5">MN07-A0370</strain>
    </source>
</reference>
<dbReference type="SUPFAM" id="SSF46689">
    <property type="entry name" value="Homeodomain-like"/>
    <property type="match status" value="1"/>
</dbReference>
<dbReference type="AlphaFoldDB" id="A0A0K1JLJ2"/>